<organism evidence="1 2">
    <name type="scientific">Rhodovastum atsumiense</name>
    <dbReference type="NCBI Taxonomy" id="504468"/>
    <lineage>
        <taxon>Bacteria</taxon>
        <taxon>Pseudomonadati</taxon>
        <taxon>Pseudomonadota</taxon>
        <taxon>Alphaproteobacteria</taxon>
        <taxon>Acetobacterales</taxon>
        <taxon>Acetobacteraceae</taxon>
        <taxon>Rhodovastum</taxon>
    </lineage>
</organism>
<name>A0A5M6IN28_9PROT</name>
<evidence type="ECO:0000313" key="2">
    <source>
        <dbReference type="Proteomes" id="UP000325255"/>
    </source>
</evidence>
<comment type="caution">
    <text evidence="1">The sequence shown here is derived from an EMBL/GenBank/DDBJ whole genome shotgun (WGS) entry which is preliminary data.</text>
</comment>
<accession>A0A5M6IN28</accession>
<sequence>MMLQSHVIEIDGVFVGAAVRLHEGFRFVATDLRLEEIDGSSWPSLNDVRRVARSRLQASRYPVHNTLY</sequence>
<proteinExistence type="predicted"/>
<dbReference type="AlphaFoldDB" id="A0A5M6IN28"/>
<dbReference type="Proteomes" id="UP000325255">
    <property type="component" value="Unassembled WGS sequence"/>
</dbReference>
<keyword evidence="2" id="KW-1185">Reference proteome</keyword>
<reference evidence="1 2" key="1">
    <citation type="submission" date="2019-09" db="EMBL/GenBank/DDBJ databases">
        <title>Genome sequence of Rhodovastum atsumiense, a diverse member of the Acetobacteraceae family of non-sulfur purple photosynthetic bacteria.</title>
        <authorList>
            <person name="Meyer T."/>
            <person name="Kyndt J."/>
        </authorList>
    </citation>
    <scope>NUCLEOTIDE SEQUENCE [LARGE SCALE GENOMIC DNA]</scope>
    <source>
        <strain evidence="1 2">DSM 21279</strain>
    </source>
</reference>
<protein>
    <submittedName>
        <fullName evidence="1">Uncharacterized protein</fullName>
    </submittedName>
</protein>
<dbReference type="OrthoDB" id="7277460at2"/>
<dbReference type="EMBL" id="VWPK01000054">
    <property type="protein sequence ID" value="KAA5609279.1"/>
    <property type="molecule type" value="Genomic_DNA"/>
</dbReference>
<gene>
    <name evidence="1" type="ORF">F1189_24805</name>
</gene>
<evidence type="ECO:0000313" key="1">
    <source>
        <dbReference type="EMBL" id="KAA5609279.1"/>
    </source>
</evidence>